<dbReference type="CDD" id="cd07432">
    <property type="entry name" value="PHP_HisPPase"/>
    <property type="match status" value="1"/>
</dbReference>
<dbReference type="InterPro" id="IPR052018">
    <property type="entry name" value="PHP_domain"/>
</dbReference>
<dbReference type="NCBIfam" id="NF038032">
    <property type="entry name" value="CehA_McbA_metalo"/>
    <property type="match status" value="1"/>
</dbReference>
<dbReference type="Proteomes" id="UP000627464">
    <property type="component" value="Unassembled WGS sequence"/>
</dbReference>
<sequence length="496" mass="54978">MLTFSGELTHGHQFKTFEVSTGTQRLRLSGTTLKPGFLYAYLYDARRQLRASILLQKPEKTVVISHKSASLGGIAGEIPPGRWTLHIYNLEGEDRNHNPMLYRIEVTTEHLAGDELDRILMPTVPNLNADNEIIFDYRAMKNPASGWYRGDMHAHTVLSDGHNTLEAAVAIIKRQQLDFIFLTEHNICHPALPDCEDTLVLPGIEITTDRGHFNVHGPQKGLAMFDADCSSEALIHQGLAIANSAQQTGTKQNTVTGNISINHPMMKPWHWQYASMPLSQVHTMEICCDPTWSTSPAATESALNVLNTLWNNGQRIYAVGGSDSHLTPQERNPQATEPSIYGDPATFVFSHGLCGEGILTGLRQGHVYIERRCGLMVNINQGHVLPGQDVGDNNVNIHVSVTDRTAPYYAECVADGKVISCGQIKPEGIDFKADMRHYAWVRIDIRRGDLPREPGQVGGEFEAMVNPVFNGQRGHFAQPQINTWGELIAAMNRNGH</sequence>
<accession>A0ABQ1GFK1</accession>
<evidence type="ECO:0000313" key="1">
    <source>
        <dbReference type="EMBL" id="GGA42647.1"/>
    </source>
</evidence>
<organism evidence="1 2">
    <name type="scientific">Hafnia psychrotolerans</name>
    <dbReference type="NCBI Taxonomy" id="1477018"/>
    <lineage>
        <taxon>Bacteria</taxon>
        <taxon>Pseudomonadati</taxon>
        <taxon>Pseudomonadota</taxon>
        <taxon>Gammaproteobacteria</taxon>
        <taxon>Enterobacterales</taxon>
        <taxon>Hafniaceae</taxon>
        <taxon>Hafnia</taxon>
    </lineage>
</organism>
<protein>
    <submittedName>
        <fullName evidence="1">Phosphoesterase</fullName>
    </submittedName>
</protein>
<reference evidence="2" key="1">
    <citation type="journal article" date="2019" name="Int. J. Syst. Evol. Microbiol.">
        <title>The Global Catalogue of Microorganisms (GCM) 10K type strain sequencing project: providing services to taxonomists for standard genome sequencing and annotation.</title>
        <authorList>
            <consortium name="The Broad Institute Genomics Platform"/>
            <consortium name="The Broad Institute Genome Sequencing Center for Infectious Disease"/>
            <person name="Wu L."/>
            <person name="Ma J."/>
        </authorList>
    </citation>
    <scope>NUCLEOTIDE SEQUENCE [LARGE SCALE GENOMIC DNA]</scope>
    <source>
        <strain evidence="2">CGMCC 1.12806</strain>
    </source>
</reference>
<dbReference type="EMBL" id="BMFZ01000004">
    <property type="protein sequence ID" value="GGA42647.1"/>
    <property type="molecule type" value="Genomic_DNA"/>
</dbReference>
<comment type="caution">
    <text evidence="1">The sequence shown here is derived from an EMBL/GenBank/DDBJ whole genome shotgun (WGS) entry which is preliminary data.</text>
</comment>
<gene>
    <name evidence="1" type="ORF">GCM10011328_17010</name>
</gene>
<dbReference type="InterPro" id="IPR016195">
    <property type="entry name" value="Pol/histidinol_Pase-like"/>
</dbReference>
<dbReference type="PANTHER" id="PTHR42924:SF3">
    <property type="entry name" value="POLYMERASE_HISTIDINOL PHOSPHATASE N-TERMINAL DOMAIN-CONTAINING PROTEIN"/>
    <property type="match status" value="1"/>
</dbReference>
<dbReference type="RefSeq" id="WP_188472528.1">
    <property type="nucleotide sequence ID" value="NZ_BMFZ01000004.1"/>
</dbReference>
<name>A0ABQ1GFK1_9GAMM</name>
<keyword evidence="2" id="KW-1185">Reference proteome</keyword>
<dbReference type="PANTHER" id="PTHR42924">
    <property type="entry name" value="EXONUCLEASE"/>
    <property type="match status" value="1"/>
</dbReference>
<proteinExistence type="predicted"/>
<dbReference type="SUPFAM" id="SSF89550">
    <property type="entry name" value="PHP domain-like"/>
    <property type="match status" value="1"/>
</dbReference>
<evidence type="ECO:0000313" key="2">
    <source>
        <dbReference type="Proteomes" id="UP000627464"/>
    </source>
</evidence>
<dbReference type="Gene3D" id="3.20.20.140">
    <property type="entry name" value="Metal-dependent hydrolases"/>
    <property type="match status" value="1"/>
</dbReference>